<feature type="chain" id="PRO_5040293069" description="UBC core domain-containing protein" evidence="1">
    <location>
        <begin position="29"/>
        <end position="128"/>
    </location>
</feature>
<dbReference type="SUPFAM" id="SSF54495">
    <property type="entry name" value="UBC-like"/>
    <property type="match status" value="1"/>
</dbReference>
<gene>
    <name evidence="3" type="ORF">BG006_001420</name>
</gene>
<dbReference type="Proteomes" id="UP000696485">
    <property type="component" value="Unassembled WGS sequence"/>
</dbReference>
<dbReference type="AlphaFoldDB" id="A0A9P5VP33"/>
<feature type="signal peptide" evidence="1">
    <location>
        <begin position="1"/>
        <end position="28"/>
    </location>
</feature>
<feature type="domain" description="UBC core" evidence="2">
    <location>
        <begin position="1"/>
        <end position="64"/>
    </location>
</feature>
<evidence type="ECO:0000256" key="1">
    <source>
        <dbReference type="SAM" id="SignalP"/>
    </source>
</evidence>
<comment type="caution">
    <text evidence="3">The sequence shown here is derived from an EMBL/GenBank/DDBJ whole genome shotgun (WGS) entry which is preliminary data.</text>
</comment>
<evidence type="ECO:0000259" key="2">
    <source>
        <dbReference type="PROSITE" id="PS50127"/>
    </source>
</evidence>
<dbReference type="InterPro" id="IPR016135">
    <property type="entry name" value="UBQ-conjugating_enzyme/RWD"/>
</dbReference>
<evidence type="ECO:0000313" key="4">
    <source>
        <dbReference type="Proteomes" id="UP000696485"/>
    </source>
</evidence>
<protein>
    <recommendedName>
        <fullName evidence="2">UBC core domain-containing protein</fullName>
    </recommendedName>
</protein>
<keyword evidence="1" id="KW-0732">Signal</keyword>
<dbReference type="EMBL" id="JAAAUY010000128">
    <property type="protein sequence ID" value="KAF9334829.1"/>
    <property type="molecule type" value="Genomic_DNA"/>
</dbReference>
<reference evidence="3" key="1">
    <citation type="journal article" date="2020" name="Fungal Divers.">
        <title>Resolving the Mortierellaceae phylogeny through synthesis of multi-gene phylogenetics and phylogenomics.</title>
        <authorList>
            <person name="Vandepol N."/>
            <person name="Liber J."/>
            <person name="Desiro A."/>
            <person name="Na H."/>
            <person name="Kennedy M."/>
            <person name="Barry K."/>
            <person name="Grigoriev I.V."/>
            <person name="Miller A.N."/>
            <person name="O'Donnell K."/>
            <person name="Stajich J.E."/>
            <person name="Bonito G."/>
        </authorList>
    </citation>
    <scope>NUCLEOTIDE SEQUENCE</scope>
    <source>
        <strain evidence="3">NVP1</strain>
    </source>
</reference>
<dbReference type="Pfam" id="PF00179">
    <property type="entry name" value="UQ_con"/>
    <property type="match status" value="1"/>
</dbReference>
<organism evidence="3 4">
    <name type="scientific">Podila minutissima</name>
    <dbReference type="NCBI Taxonomy" id="64525"/>
    <lineage>
        <taxon>Eukaryota</taxon>
        <taxon>Fungi</taxon>
        <taxon>Fungi incertae sedis</taxon>
        <taxon>Mucoromycota</taxon>
        <taxon>Mortierellomycotina</taxon>
        <taxon>Mortierellomycetes</taxon>
        <taxon>Mortierellales</taxon>
        <taxon>Mortierellaceae</taxon>
        <taxon>Podila</taxon>
    </lineage>
</organism>
<dbReference type="InterPro" id="IPR000608">
    <property type="entry name" value="UBC"/>
</dbReference>
<keyword evidence="4" id="KW-1185">Reference proteome</keyword>
<dbReference type="PROSITE" id="PS50127">
    <property type="entry name" value="UBC_2"/>
    <property type="match status" value="1"/>
</dbReference>
<dbReference type="Gene3D" id="3.10.110.10">
    <property type="entry name" value="Ubiquitin Conjugating Enzyme"/>
    <property type="match status" value="1"/>
</dbReference>
<accession>A0A9P5VP33</accession>
<evidence type="ECO:0000313" key="3">
    <source>
        <dbReference type="EMBL" id="KAF9334829.1"/>
    </source>
</evidence>
<name>A0A9P5VP33_9FUNG</name>
<sequence>MGLWSRQGNWGPAMSIPTVLLSLRVLLSNPNPDDPLLVDVAAEYKEDRALFQYKAAKYTKQYAVGNDTETNHVMTSAESEREGPRIGELKIEHHGFTPVDTEDARTLNGTIRGYNYSFKTNGESNAFL</sequence>
<proteinExistence type="predicted"/>